<evidence type="ECO:0000256" key="2">
    <source>
        <dbReference type="ARBA" id="ARBA00023125"/>
    </source>
</evidence>
<dbReference type="PANTHER" id="PTHR41878">
    <property type="entry name" value="LEXA REPRESSOR-RELATED"/>
    <property type="match status" value="1"/>
</dbReference>
<dbReference type="InterPro" id="IPR011010">
    <property type="entry name" value="DNA_brk_join_enz"/>
</dbReference>
<gene>
    <name evidence="7" type="primary">xerD_9</name>
    <name evidence="7" type="ORF">C1752_12042</name>
</gene>
<keyword evidence="8" id="KW-1185">Reference proteome</keyword>
<protein>
    <submittedName>
        <fullName evidence="7">Tyrosine recombinase XerD</fullName>
    </submittedName>
</protein>
<sequence>MKAQSRQSIPPVKVVAIPVAEEEVSSQRRRGRPQQIEAPADIRWPVVQEFLRSSNLAANSLKLYERELKRFLGWTHASWGELKLRHLGQYKGYLLELEVKPGKALSKSSVNAALTALKSFFRWLSTFHPELCPENPTAGVKFERLPVPMPQDIPEELMEKVWAAVEQRGDTQVRDLALLQLLAHGMRAGEVVACNIGSFNERVITITESKNKQPRMVPLNVAGQDAVANYLLWRREQGEELQVDSPLFVSQHRGWGGQRLSYHGVYQMVEAIGGIAGVEDLHPHRLRHTGASEMLRKGMDPAHAMRLTGHTDERSFRRYTLGAEQEAAVAAFYRVQDEAKELVYAKSLDRKQRRLLGGLAKLTGKEPLGQAELDSGDITFAELWQENIEALEQMLDLAYGMPEMFGVKIAREEQPPEMQSQEREEVNSPGLAFVDLESGLSSAEHEVQVLFKLWVEGRKKAKVRKEIERQVFSYVQGQKTKPRGNEYLLTLTYHDKDEISEIIGDIFWQIEMIAELDDCRVRCEYDVLEQMLELASLEESLDMHQGKAVDVPLNAVSSVYQLKITLLGVRPKVWRRVQVPESMTLAQLHSVVQAVMGWEGYHLHKFSISEEEEDETLTLAESFGDELFSFSYLYDFGDMWQHEIEVEKRLASAPKKTYTVCLAGKQACPPEDCGGDWGYAHLLKVLKNSRHPEYRERKEWIGSEFDPKAFDLKQVNQTLKELELDEIPQTL</sequence>
<dbReference type="PROSITE" id="PS51900">
    <property type="entry name" value="CB"/>
    <property type="match status" value="1"/>
</dbReference>
<dbReference type="InterPro" id="IPR010998">
    <property type="entry name" value="Integrase_recombinase_N"/>
</dbReference>
<dbReference type="InterPro" id="IPR002104">
    <property type="entry name" value="Integrase_catalytic"/>
</dbReference>
<dbReference type="PANTHER" id="PTHR41878:SF1">
    <property type="entry name" value="TNPR PROTEIN"/>
    <property type="match status" value="1"/>
</dbReference>
<keyword evidence="2 4" id="KW-0238">DNA-binding</keyword>
<evidence type="ECO:0000313" key="7">
    <source>
        <dbReference type="EMBL" id="PZD70471.1"/>
    </source>
</evidence>
<feature type="domain" description="Tyr recombinase" evidence="5">
    <location>
        <begin position="148"/>
        <end position="332"/>
    </location>
</feature>
<dbReference type="OrthoDB" id="504361at2"/>
<comment type="caution">
    <text evidence="7">The sequence shown here is derived from an EMBL/GenBank/DDBJ whole genome shotgun (WGS) entry which is preliminary data.</text>
</comment>
<dbReference type="GO" id="GO:0003677">
    <property type="term" value="F:DNA binding"/>
    <property type="evidence" value="ECO:0007669"/>
    <property type="project" value="UniProtKB-UniRule"/>
</dbReference>
<dbReference type="AlphaFoldDB" id="A0A2W1JMG8"/>
<dbReference type="GO" id="GO:0006310">
    <property type="term" value="P:DNA recombination"/>
    <property type="evidence" value="ECO:0007669"/>
    <property type="project" value="UniProtKB-KW"/>
</dbReference>
<dbReference type="InterPro" id="IPR013762">
    <property type="entry name" value="Integrase-like_cat_sf"/>
</dbReference>
<accession>A0A2W1JMG8</accession>
<evidence type="ECO:0000313" key="8">
    <source>
        <dbReference type="Proteomes" id="UP000248857"/>
    </source>
</evidence>
<dbReference type="InterPro" id="IPR012912">
    <property type="entry name" value="Plasmid_pRiA4b_Orf3-like"/>
</dbReference>
<dbReference type="Pfam" id="PF00589">
    <property type="entry name" value="Phage_integrase"/>
    <property type="match status" value="1"/>
</dbReference>
<proteinExistence type="predicted"/>
<reference evidence="7 8" key="1">
    <citation type="journal article" date="2018" name="Sci. Rep.">
        <title>A novel species of the marine cyanobacterium Acaryochloris with a unique pigment content and lifestyle.</title>
        <authorList>
            <person name="Partensky F."/>
            <person name="Six C."/>
            <person name="Ratin M."/>
            <person name="Garczarek L."/>
            <person name="Vaulot D."/>
            <person name="Probert I."/>
            <person name="Calteau A."/>
            <person name="Gourvil P."/>
            <person name="Marie D."/>
            <person name="Grebert T."/>
            <person name="Bouchier C."/>
            <person name="Le Panse S."/>
            <person name="Gachenot M."/>
            <person name="Rodriguez F."/>
            <person name="Garrido J.L."/>
        </authorList>
    </citation>
    <scope>NUCLEOTIDE SEQUENCE [LARGE SCALE GENOMIC DNA]</scope>
    <source>
        <strain evidence="7 8">RCC1774</strain>
    </source>
</reference>
<dbReference type="Pfam" id="PF07929">
    <property type="entry name" value="PRiA4_ORF3"/>
    <property type="match status" value="1"/>
</dbReference>
<organism evidence="7 8">
    <name type="scientific">Acaryochloris thomasi RCC1774</name>
    <dbReference type="NCBI Taxonomy" id="1764569"/>
    <lineage>
        <taxon>Bacteria</taxon>
        <taxon>Bacillati</taxon>
        <taxon>Cyanobacteriota</taxon>
        <taxon>Cyanophyceae</taxon>
        <taxon>Acaryochloridales</taxon>
        <taxon>Acaryochloridaceae</taxon>
        <taxon>Acaryochloris</taxon>
        <taxon>Acaryochloris thomasi</taxon>
    </lineage>
</organism>
<dbReference type="SUPFAM" id="SSF56349">
    <property type="entry name" value="DNA breaking-rejoining enzymes"/>
    <property type="match status" value="1"/>
</dbReference>
<keyword evidence="3" id="KW-0233">DNA recombination</keyword>
<evidence type="ECO:0000259" key="6">
    <source>
        <dbReference type="PROSITE" id="PS51900"/>
    </source>
</evidence>
<keyword evidence="1" id="KW-0229">DNA integration</keyword>
<name>A0A2W1JMG8_9CYAN</name>
<feature type="domain" description="Core-binding (CB)" evidence="6">
    <location>
        <begin position="41"/>
        <end position="125"/>
    </location>
</feature>
<dbReference type="RefSeq" id="WP_110988988.1">
    <property type="nucleotide sequence ID" value="NZ_CAWNWM010000036.1"/>
</dbReference>
<dbReference type="Pfam" id="PF13495">
    <property type="entry name" value="Phage_int_SAM_4"/>
    <property type="match status" value="1"/>
</dbReference>
<dbReference type="GO" id="GO:0015074">
    <property type="term" value="P:DNA integration"/>
    <property type="evidence" value="ECO:0007669"/>
    <property type="project" value="UniProtKB-KW"/>
</dbReference>
<dbReference type="SUPFAM" id="SSF159941">
    <property type="entry name" value="MM3350-like"/>
    <property type="match status" value="1"/>
</dbReference>
<evidence type="ECO:0000259" key="5">
    <source>
        <dbReference type="PROSITE" id="PS51898"/>
    </source>
</evidence>
<evidence type="ECO:0000256" key="3">
    <source>
        <dbReference type="ARBA" id="ARBA00023172"/>
    </source>
</evidence>
<dbReference type="Gene3D" id="3.10.290.30">
    <property type="entry name" value="MM3350-like"/>
    <property type="match status" value="1"/>
</dbReference>
<dbReference type="InterPro" id="IPR024047">
    <property type="entry name" value="MM3350-like_sf"/>
</dbReference>
<dbReference type="CDD" id="cd00397">
    <property type="entry name" value="DNA_BRE_C"/>
    <property type="match status" value="1"/>
</dbReference>
<dbReference type="EMBL" id="PQWO01000036">
    <property type="protein sequence ID" value="PZD70471.1"/>
    <property type="molecule type" value="Genomic_DNA"/>
</dbReference>
<dbReference type="Proteomes" id="UP000248857">
    <property type="component" value="Unassembled WGS sequence"/>
</dbReference>
<evidence type="ECO:0000256" key="1">
    <source>
        <dbReference type="ARBA" id="ARBA00022908"/>
    </source>
</evidence>
<dbReference type="PROSITE" id="PS51898">
    <property type="entry name" value="TYR_RECOMBINASE"/>
    <property type="match status" value="1"/>
</dbReference>
<dbReference type="Gene3D" id="1.10.150.130">
    <property type="match status" value="1"/>
</dbReference>
<evidence type="ECO:0000256" key="4">
    <source>
        <dbReference type="PROSITE-ProRule" id="PRU01248"/>
    </source>
</evidence>
<dbReference type="InterPro" id="IPR044068">
    <property type="entry name" value="CB"/>
</dbReference>
<dbReference type="InterPro" id="IPR004107">
    <property type="entry name" value="Integrase_SAM-like_N"/>
</dbReference>
<dbReference type="Gene3D" id="1.10.443.10">
    <property type="entry name" value="Intergrase catalytic core"/>
    <property type="match status" value="1"/>
</dbReference>